<accession>A0A803JC70</accession>
<dbReference type="PANTHER" id="PTHR19446">
    <property type="entry name" value="REVERSE TRANSCRIPTASES"/>
    <property type="match status" value="1"/>
</dbReference>
<evidence type="ECO:0000313" key="2">
    <source>
        <dbReference type="Ensembl" id="ENSXETP00000105464"/>
    </source>
</evidence>
<dbReference type="InterPro" id="IPR000477">
    <property type="entry name" value="RT_dom"/>
</dbReference>
<dbReference type="Ensembl" id="ENSXETT00000123953">
    <property type="protein sequence ID" value="ENSXETP00000105464"/>
    <property type="gene ID" value="ENSXETG00000046471"/>
</dbReference>
<dbReference type="AlphaFoldDB" id="A0A803JC70"/>
<feature type="domain" description="Reverse transcriptase" evidence="1">
    <location>
        <begin position="491"/>
        <end position="702"/>
    </location>
</feature>
<organism evidence="2">
    <name type="scientific">Xenopus tropicalis</name>
    <name type="common">Western clawed frog</name>
    <name type="synonym">Silurana tropicalis</name>
    <dbReference type="NCBI Taxonomy" id="8364"/>
    <lineage>
        <taxon>Eukaryota</taxon>
        <taxon>Metazoa</taxon>
        <taxon>Chordata</taxon>
        <taxon>Craniata</taxon>
        <taxon>Vertebrata</taxon>
        <taxon>Euteleostomi</taxon>
        <taxon>Amphibia</taxon>
        <taxon>Batrachia</taxon>
        <taxon>Anura</taxon>
        <taxon>Pipoidea</taxon>
        <taxon>Pipidae</taxon>
        <taxon>Xenopodinae</taxon>
        <taxon>Xenopus</taxon>
        <taxon>Silurana</taxon>
    </lineage>
</organism>
<dbReference type="Pfam" id="PF00078">
    <property type="entry name" value="RVT_1"/>
    <property type="match status" value="1"/>
</dbReference>
<reference evidence="2" key="1">
    <citation type="journal article" date="2010" name="Science">
        <title>The genome of the Western clawed frog Xenopus tropicalis.</title>
        <authorList>
            <person name="Hellsten U."/>
            <person name="Harland R.M."/>
            <person name="Gilchrist M.J."/>
            <person name="Hendrix D."/>
            <person name="Jurka J."/>
            <person name="Kapitonov V."/>
            <person name="Ovcharenko I."/>
            <person name="Putnam N.H."/>
            <person name="Shu S."/>
            <person name="Taher L."/>
            <person name="Blitz I.L."/>
            <person name="Blumberg B."/>
            <person name="Dichmann D.S."/>
            <person name="Dubchak I."/>
            <person name="Amaya E."/>
            <person name="Detter J.C."/>
            <person name="Fletcher R."/>
            <person name="Gerhard D.S."/>
            <person name="Goodstein D."/>
            <person name="Graves T."/>
            <person name="Grigoriev I.V."/>
            <person name="Grimwood J."/>
            <person name="Kawashima T."/>
            <person name="Lindquist E."/>
            <person name="Lucas S.M."/>
            <person name="Mead P.E."/>
            <person name="Mitros T."/>
            <person name="Ogino H."/>
            <person name="Ohta Y."/>
            <person name="Poliakov A.V."/>
            <person name="Pollet N."/>
            <person name="Robert J."/>
            <person name="Salamov A."/>
            <person name="Sater A.K."/>
            <person name="Schmutz J."/>
            <person name="Terry A."/>
            <person name="Vize P.D."/>
            <person name="Warren W.C."/>
            <person name="Wells D."/>
            <person name="Wills A."/>
            <person name="Wilson R.K."/>
            <person name="Zimmerman L.B."/>
            <person name="Zorn A.M."/>
            <person name="Grainger R."/>
            <person name="Grammer T."/>
            <person name="Khokha M.K."/>
            <person name="Richardson P.M."/>
            <person name="Rokhsar D.S."/>
        </authorList>
    </citation>
    <scope>NUCLEOTIDE SEQUENCE [LARGE SCALE GENOMIC DNA]</scope>
    <source>
        <strain evidence="2">Nigerian</strain>
    </source>
</reference>
<dbReference type="CDD" id="cd01650">
    <property type="entry name" value="RT_nLTR_like"/>
    <property type="match status" value="1"/>
</dbReference>
<dbReference type="InterPro" id="IPR043502">
    <property type="entry name" value="DNA/RNA_pol_sf"/>
</dbReference>
<dbReference type="Gene3D" id="3.60.10.10">
    <property type="entry name" value="Endonuclease/exonuclease/phosphatase"/>
    <property type="match status" value="1"/>
</dbReference>
<proteinExistence type="predicted"/>
<dbReference type="InterPro" id="IPR005135">
    <property type="entry name" value="Endo/exonuclease/phosphatase"/>
</dbReference>
<dbReference type="CDD" id="cd09076">
    <property type="entry name" value="L1-EN"/>
    <property type="match status" value="1"/>
</dbReference>
<evidence type="ECO:0000259" key="1">
    <source>
        <dbReference type="PROSITE" id="PS50878"/>
    </source>
</evidence>
<dbReference type="SUPFAM" id="SSF56672">
    <property type="entry name" value="DNA/RNA polymerases"/>
    <property type="match status" value="1"/>
</dbReference>
<sequence>MATIKILSWNVRGLGNAIKRRLVLDFIRRNKPQIIMLQETHLVGSKFLALKKPWIGSMYHSLYSSYSRGVSILICKTCPFVTETTISDRNGKYVIIQGTIQGKKLTLVNVYNPPPFTEAPLREITNKILTLPVAPLLLMGDFNAVIDANLDKLNPPRTNTPAFTRWISGLQLVDLWRVRNPGGKQYTCYSPGSNNMSRIDLALGCVEMNKKVQKVEILTRGISDHSPIAITILISPTPADRVWRLSPYWATHKQLNDIIQDSIKTFIEINKDEVPPDITWDAFKAYTRGVFISSINALETNLRAEIQLKSQKVLESEAAYVAHPNVQTQQEWQENQRALTLAQIELTKKHMLYQKAGVFEHGDKNGKLLAILSRDNTTTMLIPAVKLANGAITSSPEEINNRFAEFYSDLYKSKLQVSPSEIHDYLEDTDIPKLDLQTSHYLATDITLTEVEAAIGASPSGKTPGTDGIPMEWYKQHTKLIAPLLVKLYNGVREGKTLPNSMKETLIVLILKPGKDPLDCSSYKPISLINADAKILAKILATRIAQHLTKIISPDQTGFMPGRTTDINIRRLFTNIIIKHDNPGNRLVASLDNMKAFDSVEWEYLWATMKKVGIHPTYINWVKALYHLPVARVRTNTKLSASLTISRGTRQGCPLSPLLFALAMEPMACRIKAQNGIEGLKLGPKKEIISMYADDTLIYLST</sequence>
<dbReference type="InterPro" id="IPR036691">
    <property type="entry name" value="Endo/exonu/phosph_ase_sf"/>
</dbReference>
<dbReference type="InParanoid" id="A0A803JC70"/>
<dbReference type="GO" id="GO:0003824">
    <property type="term" value="F:catalytic activity"/>
    <property type="evidence" value="ECO:0007669"/>
    <property type="project" value="InterPro"/>
</dbReference>
<protein>
    <recommendedName>
        <fullName evidence="1">Reverse transcriptase domain-containing protein</fullName>
    </recommendedName>
</protein>
<dbReference type="SUPFAM" id="SSF56219">
    <property type="entry name" value="DNase I-like"/>
    <property type="match status" value="1"/>
</dbReference>
<reference evidence="2" key="2">
    <citation type="submission" date="2021-03" db="UniProtKB">
        <authorList>
            <consortium name="Ensembl"/>
        </authorList>
    </citation>
    <scope>IDENTIFICATION</scope>
</reference>
<dbReference type="GeneTree" id="ENSGT00940000163737"/>
<name>A0A803JC70_XENTR</name>
<dbReference type="Pfam" id="PF03372">
    <property type="entry name" value="Exo_endo_phos"/>
    <property type="match status" value="1"/>
</dbReference>
<dbReference type="PROSITE" id="PS50878">
    <property type="entry name" value="RT_POL"/>
    <property type="match status" value="1"/>
</dbReference>